<evidence type="ECO:0000256" key="4">
    <source>
        <dbReference type="ARBA" id="ARBA00023002"/>
    </source>
</evidence>
<dbReference type="InterPro" id="IPR036188">
    <property type="entry name" value="FAD/NAD-bd_sf"/>
</dbReference>
<feature type="transmembrane region" description="Helical" evidence="5">
    <location>
        <begin position="537"/>
        <end position="555"/>
    </location>
</feature>
<keyword evidence="5" id="KW-0812">Transmembrane</keyword>
<evidence type="ECO:0000313" key="8">
    <source>
        <dbReference type="Proteomes" id="UP000244855"/>
    </source>
</evidence>
<keyword evidence="5" id="KW-1133">Transmembrane helix</keyword>
<evidence type="ECO:0000256" key="5">
    <source>
        <dbReference type="SAM" id="Phobius"/>
    </source>
</evidence>
<evidence type="ECO:0000256" key="2">
    <source>
        <dbReference type="ARBA" id="ARBA00022630"/>
    </source>
</evidence>
<dbReference type="GO" id="GO:0004497">
    <property type="term" value="F:monooxygenase activity"/>
    <property type="evidence" value="ECO:0007669"/>
    <property type="project" value="InterPro"/>
</dbReference>
<feature type="transmembrane region" description="Helical" evidence="5">
    <location>
        <begin position="779"/>
        <end position="800"/>
    </location>
</feature>
<name>A0A2V1CYP9_9PLEO</name>
<evidence type="ECO:0000256" key="1">
    <source>
        <dbReference type="ARBA" id="ARBA00007992"/>
    </source>
</evidence>
<dbReference type="Gene3D" id="3.50.50.60">
    <property type="entry name" value="FAD/NAD(P)-binding domain"/>
    <property type="match status" value="1"/>
</dbReference>
<accession>A0A2V1CYP9</accession>
<protein>
    <submittedName>
        <fullName evidence="7">FAD/NAD(P)-binding domain-containing protein</fullName>
    </submittedName>
</protein>
<comment type="similarity">
    <text evidence="1">Belongs to the paxM FAD-dependent monooxygenase family.</text>
</comment>
<dbReference type="AlphaFoldDB" id="A0A2V1CYP9"/>
<keyword evidence="4" id="KW-0560">Oxidoreductase</keyword>
<keyword evidence="3" id="KW-0274">FAD</keyword>
<evidence type="ECO:0000259" key="6">
    <source>
        <dbReference type="Pfam" id="PF01494"/>
    </source>
</evidence>
<proteinExistence type="inferred from homology"/>
<feature type="transmembrane region" description="Helical" evidence="5">
    <location>
        <begin position="609"/>
        <end position="632"/>
    </location>
</feature>
<dbReference type="Proteomes" id="UP000244855">
    <property type="component" value="Unassembled WGS sequence"/>
</dbReference>
<gene>
    <name evidence="7" type="ORF">DM02DRAFT_708699</name>
</gene>
<dbReference type="InterPro" id="IPR002938">
    <property type="entry name" value="FAD-bd"/>
</dbReference>
<feature type="transmembrane region" description="Helical" evidence="5">
    <location>
        <begin position="450"/>
        <end position="471"/>
    </location>
</feature>
<dbReference type="STRING" id="97972.A0A2V1CYP9"/>
<feature type="transmembrane region" description="Helical" evidence="5">
    <location>
        <begin position="691"/>
        <end position="710"/>
    </location>
</feature>
<reference evidence="7 8" key="1">
    <citation type="journal article" date="2018" name="Sci. Rep.">
        <title>Comparative genomics provides insights into the lifestyle and reveals functional heterogeneity of dark septate endophytic fungi.</title>
        <authorList>
            <person name="Knapp D.G."/>
            <person name="Nemeth J.B."/>
            <person name="Barry K."/>
            <person name="Hainaut M."/>
            <person name="Henrissat B."/>
            <person name="Johnson J."/>
            <person name="Kuo A."/>
            <person name="Lim J.H.P."/>
            <person name="Lipzen A."/>
            <person name="Nolan M."/>
            <person name="Ohm R.A."/>
            <person name="Tamas L."/>
            <person name="Grigoriev I.V."/>
            <person name="Spatafora J.W."/>
            <person name="Nagy L.G."/>
            <person name="Kovacs G.M."/>
        </authorList>
    </citation>
    <scope>NUCLEOTIDE SEQUENCE [LARGE SCALE GENOMIC DNA]</scope>
    <source>
        <strain evidence="7 8">DSE2036</strain>
    </source>
</reference>
<dbReference type="EMBL" id="KZ806067">
    <property type="protein sequence ID" value="PVH90855.1"/>
    <property type="molecule type" value="Genomic_DNA"/>
</dbReference>
<keyword evidence="5" id="KW-0472">Membrane</keyword>
<dbReference type="GO" id="GO:0071949">
    <property type="term" value="F:FAD binding"/>
    <property type="evidence" value="ECO:0007669"/>
    <property type="project" value="InterPro"/>
</dbReference>
<organism evidence="7 8">
    <name type="scientific">Periconia macrospinosa</name>
    <dbReference type="NCBI Taxonomy" id="97972"/>
    <lineage>
        <taxon>Eukaryota</taxon>
        <taxon>Fungi</taxon>
        <taxon>Dikarya</taxon>
        <taxon>Ascomycota</taxon>
        <taxon>Pezizomycotina</taxon>
        <taxon>Dothideomycetes</taxon>
        <taxon>Pleosporomycetidae</taxon>
        <taxon>Pleosporales</taxon>
        <taxon>Massarineae</taxon>
        <taxon>Periconiaceae</taxon>
        <taxon>Periconia</taxon>
    </lineage>
</organism>
<dbReference type="PANTHER" id="PTHR47356:SF2">
    <property type="entry name" value="FAD-BINDING DOMAIN-CONTAINING PROTEIN-RELATED"/>
    <property type="match status" value="1"/>
</dbReference>
<dbReference type="Pfam" id="PF01494">
    <property type="entry name" value="FAD_binding_3"/>
    <property type="match status" value="1"/>
</dbReference>
<sequence>MGTKNFRIIISGGSIAGLSLALMLEKNGIDFLVLEAYPEIAPQVGASIGMLPNGLRILDQLGCYEDVWKCAKSAIDQVCFRGPDGREFYTFNDVQGHSIQRHGYPIFFLDRQMVIQILYNHIQDKSKILTKKRVIGLRQSDSGVQVTTKDGSNYTGDIIVGGDGIHSTVRQEMWRCANESQPGYIASCEESALPATYACIFGISVGVPEIASGVLHSVLNEHYSFLVSGGPDDRVYWFLVRNLGKTVYGTDIPRFTKDDEEELAEKHWNDPITPNIKFSDIYTHKISSVYTSLPEYVYQKWHFGRMMTMGDASHKFEPISGQGGNTAIETAAALTNRLVKALKSSSSGSGHLSDSEIFSVFEDVQNLRSPRAWQLVRASHQQQRFEAMETPLLKFIAQNLVPVFGQDKMFRKWVDAYLSAIKLDMLEVPDRPREIPYDDELLRKPRGRGLLALPILVVFIFFAWLGLRLLFGAGTRNGTWSLVAEILNSGTFADFDIPLKGAFIGYPAVDRKLRTMVVIFFPAITGLWSTAQRLQSIYFLASFLPLIAIFTIEGYRKRNSWSLLQSPTLWACLYQLFGVAVIAPLYYLASVFTSRNPTYYIPTTRAVPITVGKALLPALLLGYAVPTILMFLPYGDTATTQSMIAFWQPAPIYVVILIESLSRLIGLGERKKTQSPLDSYKNYDMPLLNNIYRVTFAISACAHIATIIICMKSTQVSLTSVLIPQKIFTPVGTMAEGVFIFLQNDFLSCFLATFVWGIISSWDLYRVGMSNVSLLKSFGMMMAGLFLVGPGAAMAATWYWREQIMSRTRFGKQKHQ</sequence>
<dbReference type="PRINTS" id="PR00420">
    <property type="entry name" value="RNGMNOXGNASE"/>
</dbReference>
<feature type="transmembrane region" description="Helical" evidence="5">
    <location>
        <begin position="731"/>
        <end position="759"/>
    </location>
</feature>
<feature type="transmembrane region" description="Helical" evidence="5">
    <location>
        <begin position="567"/>
        <end position="589"/>
    </location>
</feature>
<dbReference type="InterPro" id="IPR050562">
    <property type="entry name" value="FAD_mOase_fung"/>
</dbReference>
<feature type="transmembrane region" description="Helical" evidence="5">
    <location>
        <begin position="644"/>
        <end position="665"/>
    </location>
</feature>
<dbReference type="PANTHER" id="PTHR47356">
    <property type="entry name" value="FAD-DEPENDENT MONOOXYGENASE ASQG-RELATED"/>
    <property type="match status" value="1"/>
</dbReference>
<dbReference type="SUPFAM" id="SSF51905">
    <property type="entry name" value="FAD/NAD(P)-binding domain"/>
    <property type="match status" value="1"/>
</dbReference>
<evidence type="ECO:0000313" key="7">
    <source>
        <dbReference type="EMBL" id="PVH90855.1"/>
    </source>
</evidence>
<keyword evidence="8" id="KW-1185">Reference proteome</keyword>
<evidence type="ECO:0000256" key="3">
    <source>
        <dbReference type="ARBA" id="ARBA00022827"/>
    </source>
</evidence>
<feature type="domain" description="FAD-binding" evidence="6">
    <location>
        <begin position="8"/>
        <end position="351"/>
    </location>
</feature>
<dbReference type="OrthoDB" id="10029326at2759"/>
<keyword evidence="2" id="KW-0285">Flavoprotein</keyword>